<dbReference type="SUPFAM" id="SSF103575">
    <property type="entry name" value="Plexin repeat"/>
    <property type="match status" value="1"/>
</dbReference>
<keyword evidence="9" id="KW-1185">Reference proteome</keyword>
<dbReference type="AlphaFoldDB" id="A0A6G0ZF37"/>
<dbReference type="GO" id="GO:0007411">
    <property type="term" value="P:axon guidance"/>
    <property type="evidence" value="ECO:0007669"/>
    <property type="project" value="TreeGrafter"/>
</dbReference>
<evidence type="ECO:0000256" key="3">
    <source>
        <dbReference type="ARBA" id="ARBA00023157"/>
    </source>
</evidence>
<dbReference type="SUPFAM" id="SSF101912">
    <property type="entry name" value="Sema domain"/>
    <property type="match status" value="1"/>
</dbReference>
<evidence type="ECO:0000256" key="6">
    <source>
        <dbReference type="SAM" id="Phobius"/>
    </source>
</evidence>
<dbReference type="PANTHER" id="PTHR11036:SF127">
    <property type="entry name" value="SEMAPHORIN-1A"/>
    <property type="match status" value="1"/>
</dbReference>
<evidence type="ECO:0000256" key="4">
    <source>
        <dbReference type="ARBA" id="ARBA00023180"/>
    </source>
</evidence>
<keyword evidence="3" id="KW-1015">Disulfide bond</keyword>
<dbReference type="Gene3D" id="2.130.10.10">
    <property type="entry name" value="YVTN repeat-like/Quinoprotein amine dehydrogenase"/>
    <property type="match status" value="1"/>
</dbReference>
<reference evidence="8 9" key="1">
    <citation type="submission" date="2019-08" db="EMBL/GenBank/DDBJ databases">
        <title>Whole genome of Aphis craccivora.</title>
        <authorList>
            <person name="Voronova N.V."/>
            <person name="Shulinski R.S."/>
            <person name="Bandarenka Y.V."/>
            <person name="Zhorov D.G."/>
            <person name="Warner D."/>
        </authorList>
    </citation>
    <scope>NUCLEOTIDE SEQUENCE [LARGE SCALE GENOMIC DNA]</scope>
    <source>
        <strain evidence="8">180601</strain>
        <tissue evidence="8">Whole Body</tissue>
    </source>
</reference>
<dbReference type="GO" id="GO:0005886">
    <property type="term" value="C:plasma membrane"/>
    <property type="evidence" value="ECO:0007669"/>
    <property type="project" value="TreeGrafter"/>
</dbReference>
<evidence type="ECO:0000313" key="8">
    <source>
        <dbReference type="EMBL" id="KAF0769559.1"/>
    </source>
</evidence>
<keyword evidence="4" id="KW-0325">Glycoprotein</keyword>
<dbReference type="SMART" id="SM00630">
    <property type="entry name" value="Sema"/>
    <property type="match status" value="1"/>
</dbReference>
<keyword evidence="2" id="KW-0524">Neurogenesis</keyword>
<name>A0A6G0ZF37_APHCR</name>
<comment type="caution">
    <text evidence="8">The sequence shown here is derived from an EMBL/GenBank/DDBJ whole genome shotgun (WGS) entry which is preliminary data.</text>
</comment>
<dbReference type="SMART" id="SM00423">
    <property type="entry name" value="PSI"/>
    <property type="match status" value="1"/>
</dbReference>
<keyword evidence="6" id="KW-0812">Transmembrane</keyword>
<dbReference type="InterPro" id="IPR036352">
    <property type="entry name" value="Semap_dom_sf"/>
</dbReference>
<dbReference type="PROSITE" id="PS51004">
    <property type="entry name" value="SEMA"/>
    <property type="match status" value="1"/>
</dbReference>
<evidence type="ECO:0000259" key="7">
    <source>
        <dbReference type="PROSITE" id="PS51004"/>
    </source>
</evidence>
<evidence type="ECO:0000256" key="2">
    <source>
        <dbReference type="ARBA" id="ARBA00022902"/>
    </source>
</evidence>
<gene>
    <name evidence="8" type="ORF">FWK35_00021873</name>
</gene>
<organism evidence="8 9">
    <name type="scientific">Aphis craccivora</name>
    <name type="common">Cowpea aphid</name>
    <dbReference type="NCBI Taxonomy" id="307492"/>
    <lineage>
        <taxon>Eukaryota</taxon>
        <taxon>Metazoa</taxon>
        <taxon>Ecdysozoa</taxon>
        <taxon>Arthropoda</taxon>
        <taxon>Hexapoda</taxon>
        <taxon>Insecta</taxon>
        <taxon>Pterygota</taxon>
        <taxon>Neoptera</taxon>
        <taxon>Paraneoptera</taxon>
        <taxon>Hemiptera</taxon>
        <taxon>Sternorrhyncha</taxon>
        <taxon>Aphidomorpha</taxon>
        <taxon>Aphidoidea</taxon>
        <taxon>Aphididae</taxon>
        <taxon>Aphidini</taxon>
        <taxon>Aphis</taxon>
        <taxon>Aphis</taxon>
    </lineage>
</organism>
<dbReference type="GO" id="GO:0071526">
    <property type="term" value="P:semaphorin-plexin signaling pathway"/>
    <property type="evidence" value="ECO:0007669"/>
    <property type="project" value="TreeGrafter"/>
</dbReference>
<proteinExistence type="predicted"/>
<dbReference type="InterPro" id="IPR016201">
    <property type="entry name" value="PSI"/>
</dbReference>
<evidence type="ECO:0000256" key="5">
    <source>
        <dbReference type="PROSITE-ProRule" id="PRU00352"/>
    </source>
</evidence>
<feature type="transmembrane region" description="Helical" evidence="6">
    <location>
        <begin position="527"/>
        <end position="550"/>
    </location>
</feature>
<dbReference type="GO" id="GO:0030335">
    <property type="term" value="P:positive regulation of cell migration"/>
    <property type="evidence" value="ECO:0007669"/>
    <property type="project" value="TreeGrafter"/>
</dbReference>
<dbReference type="InterPro" id="IPR001627">
    <property type="entry name" value="Semap_dom"/>
</dbReference>
<sequence>MSSPGTVDQSTYSDYAPLSRLRCTSMIIFKAWAVLAKISAGRILVCGTNSYKPLCREYVIEPGKYVLSKESPGQAVCPYDPKHNNGNLFSATVADFSSMDPIIYKEQLQTEQYDSLSLNAPHFVHSFAHGDFVYFFFRETAVEYINCGKNVFSRVARVCKNDRGGPQQLKNRWTSYLKSRLNCSVPGEFPFYFNEIQSSTDLVQGVYGTKQHFMMYGVFTTPVNSITGSAVCAFSLSDVLDSFEGEFKEQNYMNANWLPVPGSKVPDPRPGQCANDSRTLPDLTLNFIKSHSLMDEAVRSFYQQPIIVRTSVNYRFTVIAVDPQVKAIDGKTYDVLFIGTDSGKVLKAINAASADTNEKVSPVVIEELYEFGGPGTTTAVRNIKLEDKRLLVITDRQVVSLPLDRCQNALIVTCGECIGLQDPYCAFDKVYKKCRSMREVPSSRWPEFIQNIQTGLHHECPSASNSRKDSSIGFASNAQSGAIGKSIEDVGDTINLSQDDQAPPFGANNDDVRVDERQDGSYTMETVLTAVFAACLAALLTGFLAGYACARRCTKSEDDNLPYPDTEYEYFEQRHNMNARRLGEPKLLPQEEVTYAEPVLIPPNKVIHGSPKATLRHAPMPPMGFTQFQPNGAQDSYYSQQQNIRDHFGTLRSQREHKNEGNNYHHRDGFGTTRSVKKTKCSSTHIDDDLAPFIVIINYYYSSYMT</sequence>
<evidence type="ECO:0000256" key="1">
    <source>
        <dbReference type="ARBA" id="ARBA00022782"/>
    </source>
</evidence>
<dbReference type="EMBL" id="VUJU01000577">
    <property type="protein sequence ID" value="KAF0769559.1"/>
    <property type="molecule type" value="Genomic_DNA"/>
</dbReference>
<comment type="caution">
    <text evidence="5">Lacks conserved residue(s) required for the propagation of feature annotation.</text>
</comment>
<evidence type="ECO:0000313" key="9">
    <source>
        <dbReference type="Proteomes" id="UP000478052"/>
    </source>
</evidence>
<dbReference type="Pfam" id="PF01403">
    <property type="entry name" value="Sema"/>
    <property type="match status" value="1"/>
</dbReference>
<protein>
    <submittedName>
        <fullName evidence="8">Semaphorin-1A</fullName>
    </submittedName>
</protein>
<keyword evidence="1" id="KW-0221">Differentiation</keyword>
<dbReference type="Gene3D" id="3.30.1680.10">
    <property type="entry name" value="ligand-binding face of the semaphorins, domain 2"/>
    <property type="match status" value="1"/>
</dbReference>
<keyword evidence="6" id="KW-1133">Transmembrane helix</keyword>
<accession>A0A6G0ZF37</accession>
<keyword evidence="6" id="KW-0472">Membrane</keyword>
<dbReference type="GO" id="GO:0045499">
    <property type="term" value="F:chemorepellent activity"/>
    <property type="evidence" value="ECO:0007669"/>
    <property type="project" value="TreeGrafter"/>
</dbReference>
<dbReference type="Proteomes" id="UP000478052">
    <property type="component" value="Unassembled WGS sequence"/>
</dbReference>
<dbReference type="OrthoDB" id="9988752at2759"/>
<dbReference type="PANTHER" id="PTHR11036">
    <property type="entry name" value="SEMAPHORIN"/>
    <property type="match status" value="1"/>
</dbReference>
<dbReference type="InterPro" id="IPR027231">
    <property type="entry name" value="Semaphorin"/>
</dbReference>
<dbReference type="InterPro" id="IPR015943">
    <property type="entry name" value="WD40/YVTN_repeat-like_dom_sf"/>
</dbReference>
<feature type="domain" description="Sema" evidence="7">
    <location>
        <begin position="1"/>
        <end position="403"/>
    </location>
</feature>
<dbReference type="FunFam" id="2.130.10.10:FF:000346">
    <property type="entry name" value="Sema-1a, isoform D"/>
    <property type="match status" value="1"/>
</dbReference>
<dbReference type="GO" id="GO:0030215">
    <property type="term" value="F:semaphorin receptor binding"/>
    <property type="evidence" value="ECO:0007669"/>
    <property type="project" value="InterPro"/>
</dbReference>